<reference evidence="4" key="1">
    <citation type="submission" date="2024-02" db="UniProtKB">
        <authorList>
            <consortium name="WormBaseParasite"/>
        </authorList>
    </citation>
    <scope>IDENTIFICATION</scope>
</reference>
<feature type="chain" id="PRO_5041921523" description="Fungal lipase-type domain-containing protein" evidence="1">
    <location>
        <begin position="20"/>
        <end position="327"/>
    </location>
</feature>
<evidence type="ECO:0000256" key="1">
    <source>
        <dbReference type="SAM" id="SignalP"/>
    </source>
</evidence>
<protein>
    <recommendedName>
        <fullName evidence="2">Fungal lipase-type domain-containing protein</fullName>
    </recommendedName>
</protein>
<dbReference type="InterPro" id="IPR029058">
    <property type="entry name" value="AB_hydrolase_fold"/>
</dbReference>
<dbReference type="WBParaSite" id="MBELARI_LOCUS5364">
    <property type="protein sequence ID" value="MBELARI_LOCUS5364"/>
    <property type="gene ID" value="MBELARI_LOCUS5364"/>
</dbReference>
<proteinExistence type="predicted"/>
<dbReference type="CDD" id="cd00519">
    <property type="entry name" value="Lipase_3"/>
    <property type="match status" value="1"/>
</dbReference>
<dbReference type="AlphaFoldDB" id="A0AAF3FHL8"/>
<dbReference type="InterPro" id="IPR002921">
    <property type="entry name" value="Fungal_lipase-type"/>
</dbReference>
<evidence type="ECO:0000313" key="4">
    <source>
        <dbReference type="WBParaSite" id="MBELARI_LOCUS5364"/>
    </source>
</evidence>
<dbReference type="GO" id="GO:0006629">
    <property type="term" value="P:lipid metabolic process"/>
    <property type="evidence" value="ECO:0007669"/>
    <property type="project" value="InterPro"/>
</dbReference>
<evidence type="ECO:0000259" key="2">
    <source>
        <dbReference type="Pfam" id="PF01764"/>
    </source>
</evidence>
<evidence type="ECO:0000313" key="3">
    <source>
        <dbReference type="Proteomes" id="UP000887575"/>
    </source>
</evidence>
<dbReference type="Gene3D" id="3.40.50.1820">
    <property type="entry name" value="alpha/beta hydrolase"/>
    <property type="match status" value="1"/>
</dbReference>
<dbReference type="SUPFAM" id="SSF53474">
    <property type="entry name" value="alpha/beta-Hydrolases"/>
    <property type="match status" value="1"/>
</dbReference>
<dbReference type="Pfam" id="PF01764">
    <property type="entry name" value="Lipase_3"/>
    <property type="match status" value="1"/>
</dbReference>
<organism evidence="3 4">
    <name type="scientific">Mesorhabditis belari</name>
    <dbReference type="NCBI Taxonomy" id="2138241"/>
    <lineage>
        <taxon>Eukaryota</taxon>
        <taxon>Metazoa</taxon>
        <taxon>Ecdysozoa</taxon>
        <taxon>Nematoda</taxon>
        <taxon>Chromadorea</taxon>
        <taxon>Rhabditida</taxon>
        <taxon>Rhabditina</taxon>
        <taxon>Rhabditomorpha</taxon>
        <taxon>Rhabditoidea</taxon>
        <taxon>Rhabditidae</taxon>
        <taxon>Mesorhabditinae</taxon>
        <taxon>Mesorhabditis</taxon>
    </lineage>
</organism>
<dbReference type="PANTHER" id="PTHR45908">
    <property type="entry name" value="PROTEIN CBG11750-RELATED"/>
    <property type="match status" value="1"/>
</dbReference>
<feature type="signal peptide" evidence="1">
    <location>
        <begin position="1"/>
        <end position="19"/>
    </location>
</feature>
<name>A0AAF3FHL8_9BILA</name>
<keyword evidence="1" id="KW-0732">Signal</keyword>
<accession>A0AAF3FHL8</accession>
<feature type="domain" description="Fungal lipase-type" evidence="2">
    <location>
        <begin position="89"/>
        <end position="226"/>
    </location>
</feature>
<sequence>MNFQASLTISLVLVAVVISQSFYNDTLVRSRIFPFAAAAYGDSPQKCFDNLWKDEIGQHFTPGIISVPCMNNTHCFAYLSIHTVLKQIVIAFRGTDTKGQLWDEYRDEQDMAMVSDSYFYGKVNYYFADSFHRLWDGGLGEKLEQYYTQQGYEILFTGHSLGGALATLNVAYIVRSGLGYDLKRIKLVTFGEPRVGDATFADTLSKYAPYVLRITHYRDLIARRPCKSDGYQHHSTEIFFPQEDMGVNNPYITCIGPEDPTCSAGISSTLTNIGIEDHTHYYDVDVSVYGESNCTDKGLHRSKKGSRIPQRWLWGLLCDDDIPKHIA</sequence>
<dbReference type="Proteomes" id="UP000887575">
    <property type="component" value="Unassembled WGS sequence"/>
</dbReference>
<keyword evidence="3" id="KW-1185">Reference proteome</keyword>